<dbReference type="InterPro" id="IPR001279">
    <property type="entry name" value="Metallo-B-lactamas"/>
</dbReference>
<dbReference type="Pfam" id="PF00753">
    <property type="entry name" value="Lactamase_B"/>
    <property type="match status" value="1"/>
</dbReference>
<dbReference type="EMBL" id="CP001635">
    <property type="protein sequence ID" value="ACS21604.1"/>
    <property type="molecule type" value="Genomic_DNA"/>
</dbReference>
<dbReference type="CDD" id="cd16280">
    <property type="entry name" value="metallo-hydrolase-like_MBL-fold"/>
    <property type="match status" value="1"/>
</dbReference>
<proteinExistence type="predicted"/>
<feature type="signal peptide" evidence="1">
    <location>
        <begin position="1"/>
        <end position="24"/>
    </location>
</feature>
<dbReference type="SUPFAM" id="SSF56281">
    <property type="entry name" value="Metallo-hydrolase/oxidoreductase"/>
    <property type="match status" value="1"/>
</dbReference>
<feature type="domain" description="Metallo-beta-lactamase" evidence="2">
    <location>
        <begin position="114"/>
        <end position="298"/>
    </location>
</feature>
<dbReference type="PANTHER" id="PTHR42951:SF17">
    <property type="entry name" value="METALLO-BETA-LACTAMASE DOMAIN-CONTAINING PROTEIN"/>
    <property type="match status" value="1"/>
</dbReference>
<protein>
    <submittedName>
        <fullName evidence="3">Beta-lactamase domain protein</fullName>
    </submittedName>
</protein>
<dbReference type="OrthoDB" id="9784009at2"/>
<reference evidence="3" key="1">
    <citation type="submission" date="2009-06" db="EMBL/GenBank/DDBJ databases">
        <title>Complete sequence of chromosome 1 of Variovorax paradoxus S110.</title>
        <authorList>
            <consortium name="US DOE Joint Genome Institute"/>
            <person name="Lucas S."/>
            <person name="Copeland A."/>
            <person name="Lapidus A."/>
            <person name="Glavina del Rio T."/>
            <person name="Tice H."/>
            <person name="Bruce D."/>
            <person name="Goodwin L."/>
            <person name="Pitluck S."/>
            <person name="Chertkov O."/>
            <person name="Brettin T."/>
            <person name="Detter J.C."/>
            <person name="Han C."/>
            <person name="Larimer F."/>
            <person name="Land M."/>
            <person name="Hauser L."/>
            <person name="Kyrpides N."/>
            <person name="Ovchinnikova G."/>
            <person name="Orwin P."/>
            <person name="Leadbetter J.R."/>
            <person name="Spain J.C."/>
            <person name="Han J.I."/>
        </authorList>
    </citation>
    <scope>NUCLEOTIDE SEQUENCE</scope>
    <source>
        <strain evidence="3">S110</strain>
    </source>
</reference>
<dbReference type="KEGG" id="vap:Vapar_5001"/>
<name>C5CQ32_VARPS</name>
<evidence type="ECO:0000259" key="2">
    <source>
        <dbReference type="SMART" id="SM00849"/>
    </source>
</evidence>
<evidence type="ECO:0000256" key="1">
    <source>
        <dbReference type="SAM" id="SignalP"/>
    </source>
</evidence>
<dbReference type="eggNOG" id="COG0491">
    <property type="taxonomic scope" value="Bacteria"/>
</dbReference>
<dbReference type="HOGENOM" id="CLU_066441_0_0_4"/>
<dbReference type="AlphaFoldDB" id="C5CQ32"/>
<organism evidence="3">
    <name type="scientific">Variovorax paradoxus (strain S110)</name>
    <dbReference type="NCBI Taxonomy" id="543728"/>
    <lineage>
        <taxon>Bacteria</taxon>
        <taxon>Pseudomonadati</taxon>
        <taxon>Pseudomonadota</taxon>
        <taxon>Betaproteobacteria</taxon>
        <taxon>Burkholderiales</taxon>
        <taxon>Comamonadaceae</taxon>
        <taxon>Variovorax</taxon>
    </lineage>
</organism>
<dbReference type="STRING" id="543728.Vapar_5001"/>
<dbReference type="InterPro" id="IPR036866">
    <property type="entry name" value="RibonucZ/Hydroxyglut_hydro"/>
</dbReference>
<keyword evidence="1" id="KW-0732">Signal</keyword>
<dbReference type="SMART" id="SM00849">
    <property type="entry name" value="Lactamase_B"/>
    <property type="match status" value="1"/>
</dbReference>
<feature type="chain" id="PRO_5002949625" evidence="1">
    <location>
        <begin position="25"/>
        <end position="350"/>
    </location>
</feature>
<accession>C5CQ32</accession>
<evidence type="ECO:0000313" key="3">
    <source>
        <dbReference type="EMBL" id="ACS21604.1"/>
    </source>
</evidence>
<dbReference type="Gene3D" id="3.60.15.10">
    <property type="entry name" value="Ribonuclease Z/Hydroxyacylglutathione hydrolase-like"/>
    <property type="match status" value="1"/>
</dbReference>
<dbReference type="PANTHER" id="PTHR42951">
    <property type="entry name" value="METALLO-BETA-LACTAMASE DOMAIN-CONTAINING"/>
    <property type="match status" value="1"/>
</dbReference>
<dbReference type="InterPro" id="IPR050855">
    <property type="entry name" value="NDM-1-like"/>
</dbReference>
<gene>
    <name evidence="3" type="ordered locus">Vapar_5001</name>
</gene>
<dbReference type="PROSITE" id="PS51257">
    <property type="entry name" value="PROKAR_LIPOPROTEIN"/>
    <property type="match status" value="1"/>
</dbReference>
<sequence length="350" mass="36909" precursor="true">MAAQRKSSKNNTLLLKATTLAAVAALVQGCAQTPAGTTAGLPAAPSEASVAAHVATATRAAGTDLKALLTLCQPAPAARPPQDALDRSLTGFINRPAPPPGQAFDNLYFVGADWVSAWAIKTSQGIILIDALNTQAEAAALIEGGMRRLGLDPAQIKYVIVTHGHGDHYGGASYLAQKYRARVVMSEADWTMTETRLEFATPIWGAPPKRDISVKDGDRITLGDTSVTLYLTPGHTMGTISPVFDVSAGGRKHRAMLWGGTGFNFGKDVPRLDAYIGATQRMGAIAQSQRIDVMLSNHSNIDGSQAKLAALRQQPAPAANPFVLGTPTVERALAVMGECAQAQRDRFAML</sequence>